<accession>A0A9D2VMQ0</accession>
<evidence type="ECO:0000256" key="3">
    <source>
        <dbReference type="SAM" id="MobiDB-lite"/>
    </source>
</evidence>
<evidence type="ECO:0000256" key="1">
    <source>
        <dbReference type="ARBA" id="ARBA00022801"/>
    </source>
</evidence>
<organism evidence="5 6">
    <name type="scientific">Rubneribacter badeniensis</name>
    <dbReference type="NCBI Taxonomy" id="2070688"/>
    <lineage>
        <taxon>Bacteria</taxon>
        <taxon>Bacillati</taxon>
        <taxon>Actinomycetota</taxon>
        <taxon>Coriobacteriia</taxon>
        <taxon>Eggerthellales</taxon>
        <taxon>Eggerthellaceae</taxon>
        <taxon>Rubneribacter</taxon>
    </lineage>
</organism>
<feature type="active site" description="Proton donor/acceptor" evidence="2">
    <location>
        <position position="196"/>
    </location>
</feature>
<keyword evidence="4" id="KW-0812">Transmembrane</keyword>
<feature type="compositionally biased region" description="Low complexity" evidence="3">
    <location>
        <begin position="10"/>
        <end position="24"/>
    </location>
</feature>
<gene>
    <name evidence="5" type="ORF">K8V16_11870</name>
</gene>
<dbReference type="NCBIfam" id="TIGR01076">
    <property type="entry name" value="sortase_fam"/>
    <property type="match status" value="1"/>
</dbReference>
<comment type="caution">
    <text evidence="5">The sequence shown here is derived from an EMBL/GenBank/DDBJ whole genome shotgun (WGS) entry which is preliminary data.</text>
</comment>
<feature type="transmembrane region" description="Helical" evidence="4">
    <location>
        <begin position="55"/>
        <end position="77"/>
    </location>
</feature>
<dbReference type="Pfam" id="PF04203">
    <property type="entry name" value="Sortase"/>
    <property type="match status" value="1"/>
</dbReference>
<feature type="transmembrane region" description="Helical" evidence="4">
    <location>
        <begin position="289"/>
        <end position="308"/>
    </location>
</feature>
<reference evidence="5" key="1">
    <citation type="journal article" date="2021" name="PeerJ">
        <title>Extensive microbial diversity within the chicken gut microbiome revealed by metagenomics and culture.</title>
        <authorList>
            <person name="Gilroy R."/>
            <person name="Ravi A."/>
            <person name="Getino M."/>
            <person name="Pursley I."/>
            <person name="Horton D.L."/>
            <person name="Alikhan N.F."/>
            <person name="Baker D."/>
            <person name="Gharbi K."/>
            <person name="Hall N."/>
            <person name="Watson M."/>
            <person name="Adriaenssens E.M."/>
            <person name="Foster-Nyarko E."/>
            <person name="Jarju S."/>
            <person name="Secka A."/>
            <person name="Antonio M."/>
            <person name="Oren A."/>
            <person name="Chaudhuri R.R."/>
            <person name="La Ragione R."/>
            <person name="Hildebrand F."/>
            <person name="Pallen M.J."/>
        </authorList>
    </citation>
    <scope>NUCLEOTIDE SEQUENCE</scope>
    <source>
        <strain evidence="5">USAMLcec12-2067</strain>
    </source>
</reference>
<dbReference type="InterPro" id="IPR023365">
    <property type="entry name" value="Sortase_dom-sf"/>
</dbReference>
<keyword evidence="4" id="KW-0472">Membrane</keyword>
<dbReference type="Gene3D" id="2.40.260.10">
    <property type="entry name" value="Sortase"/>
    <property type="match status" value="1"/>
</dbReference>
<dbReference type="Proteomes" id="UP000789325">
    <property type="component" value="Unassembled WGS sequence"/>
</dbReference>
<proteinExistence type="predicted"/>
<protein>
    <submittedName>
        <fullName evidence="5">Class C sortase</fullName>
    </submittedName>
</protein>
<dbReference type="InterPro" id="IPR042002">
    <property type="entry name" value="Sortase_C"/>
</dbReference>
<evidence type="ECO:0000313" key="5">
    <source>
        <dbReference type="EMBL" id="HJH44474.1"/>
    </source>
</evidence>
<evidence type="ECO:0000256" key="4">
    <source>
        <dbReference type="SAM" id="Phobius"/>
    </source>
</evidence>
<sequence length="317" mass="33529">MSARRSGDRPAASGPSAGVGSAPGCDAPDKSAPARARRGPVRRASSARGRFARRFFGALLVLGVGCVLYPFLANVVYQLGAYSAVSSYDDAVARRSPEELARLWEEARAYNEELSASEARDPFSSSEVASPLDRYREVLDPDGTGMMGVVEVPSIGLELPVYHGTSEEVLRAGAGHLATTSLPVGGEGTHPVVTGHTGLPDRLLFTNLMLVREGDIFRMRVLDRTFSYKVASVDVVEPDDVSLLRPVEGEERLTLLTCTPYGVNSHRLLVTGTPTDEGGEQGLRDAPGAFFAVAAALTALAGGGVLAVRRTKGRTSS</sequence>
<name>A0A9D2VMQ0_9ACTN</name>
<dbReference type="InterPro" id="IPR005754">
    <property type="entry name" value="Sortase"/>
</dbReference>
<dbReference type="GO" id="GO:0016787">
    <property type="term" value="F:hydrolase activity"/>
    <property type="evidence" value="ECO:0007669"/>
    <property type="project" value="UniProtKB-KW"/>
</dbReference>
<feature type="active site" description="Acyl-thioester intermediate" evidence="2">
    <location>
        <position position="258"/>
    </location>
</feature>
<dbReference type="NCBIfam" id="NF033745">
    <property type="entry name" value="class_C_sortase"/>
    <property type="match status" value="1"/>
</dbReference>
<dbReference type="CDD" id="cd05827">
    <property type="entry name" value="Sortase_C"/>
    <property type="match status" value="1"/>
</dbReference>
<keyword evidence="1" id="KW-0378">Hydrolase</keyword>
<dbReference type="SUPFAM" id="SSF63817">
    <property type="entry name" value="Sortase"/>
    <property type="match status" value="1"/>
</dbReference>
<evidence type="ECO:0000313" key="6">
    <source>
        <dbReference type="Proteomes" id="UP000789325"/>
    </source>
</evidence>
<evidence type="ECO:0000256" key="2">
    <source>
        <dbReference type="PIRSR" id="PIRSR605754-1"/>
    </source>
</evidence>
<feature type="region of interest" description="Disordered" evidence="3">
    <location>
        <begin position="1"/>
        <end position="43"/>
    </location>
</feature>
<dbReference type="AlphaFoldDB" id="A0A9D2VMQ0"/>
<reference evidence="5" key="2">
    <citation type="submission" date="2021-09" db="EMBL/GenBank/DDBJ databases">
        <authorList>
            <person name="Gilroy R."/>
        </authorList>
    </citation>
    <scope>NUCLEOTIDE SEQUENCE</scope>
    <source>
        <strain evidence="5">USAMLcec12-2067</strain>
    </source>
</reference>
<dbReference type="EMBL" id="DYZL01000241">
    <property type="protein sequence ID" value="HJH44474.1"/>
    <property type="molecule type" value="Genomic_DNA"/>
</dbReference>
<keyword evidence="4" id="KW-1133">Transmembrane helix</keyword>